<reference evidence="2" key="1">
    <citation type="journal article" date="2012" name="Mol. Plant Microbe Interact.">
        <title>A highly conserved effector in Fusarium oxysporum is required for full virulence on Arabidopsis.</title>
        <authorList>
            <person name="Thatcher L.F."/>
            <person name="Gardiner D.M."/>
            <person name="Kazan K."/>
            <person name="Manners J."/>
        </authorList>
    </citation>
    <scope>NUCLEOTIDE SEQUENCE [LARGE SCALE GENOMIC DNA]</scope>
    <source>
        <strain evidence="2">Fo5176</strain>
    </source>
</reference>
<reference evidence="1" key="2">
    <citation type="submission" date="2025-08" db="UniProtKB">
        <authorList>
            <consortium name="EnsemblFungi"/>
        </authorList>
    </citation>
    <scope>IDENTIFICATION</scope>
    <source>
        <strain evidence="1">4287 / CBS 123668 / FGSC 9935 / NRRL 34936</strain>
    </source>
</reference>
<dbReference type="EnsemblFungi" id="FOXG_03426T0">
    <property type="protein sequence ID" value="FOXG_03426P0"/>
    <property type="gene ID" value="FOXG_03426"/>
</dbReference>
<dbReference type="AlphaFoldDB" id="A0A0D2XHM8"/>
<protein>
    <submittedName>
        <fullName evidence="1">Uncharacterized protein</fullName>
    </submittedName>
</protein>
<sequence length="109" mass="12595">MCQLPTHQGSQLLELLLSSKTTGRFYRPGWISKYYRIIFYVPTADSRLLQEVKTTFSKSGAQQRVRIYLCQSKNIQVYGEQTLNADYHAEKVSTQLLANITREKLLGTY</sequence>
<name>A0A0D2XHM8_FUSOF</name>
<accession>A0A0D2XHM8</accession>
<evidence type="ECO:0000313" key="1">
    <source>
        <dbReference type="EnsemblFungi" id="FOXG_03426P0"/>
    </source>
</evidence>
<dbReference type="Proteomes" id="UP000002489">
    <property type="component" value="Unassembled WGS sequence"/>
</dbReference>
<proteinExistence type="predicted"/>
<organism evidence="1 2">
    <name type="scientific">Fusarium oxysporum (strain Fo5176)</name>
    <name type="common">Fusarium vascular wilt</name>
    <dbReference type="NCBI Taxonomy" id="660025"/>
    <lineage>
        <taxon>Eukaryota</taxon>
        <taxon>Fungi</taxon>
        <taxon>Dikarya</taxon>
        <taxon>Ascomycota</taxon>
        <taxon>Pezizomycotina</taxon>
        <taxon>Sordariomycetes</taxon>
        <taxon>Hypocreomycetidae</taxon>
        <taxon>Hypocreales</taxon>
        <taxon>Nectriaceae</taxon>
        <taxon>Fusarium</taxon>
        <taxon>Fusarium oxysporum species complex</taxon>
    </lineage>
</organism>
<evidence type="ECO:0000313" key="2">
    <source>
        <dbReference type="Proteomes" id="UP000002489"/>
    </source>
</evidence>